<sequence>MNTPKPESQSSSVCSTEPTEPPAEKRGLFKLADSKPDPSGSRNYPVDIIAVHGLNGDAFSTWRHQPDGTMWLRDLLPESLPGCRVYTYGYPSKIFSQSSARVQEYARNLLISLRDIREVSDTVLPLASPILVISDSSVRTNVPSSLYAIALALVIAHEDDNLYGEVLKSVIGVAFLATPHRGSAAANLASVFGTIINTFRATASAGVGPRAVRTDLLNHLIYDSNALQDLSMSARNRLGNISVVSCYENKPTAPLSSLIVNRASATLDIPNEEPIPMFEDHKSICRFPGETESYMKLARALRRIASQSSDVSPTLERASTHSSNIILSDLERTCMTLLNDHDVAKDTEPPPKPVPGTCQWIRSHHLFVSWLSQGSNALLWLTGHPGSGKTTLSYSLAQYFNDGRARSRNVLIYLCQNKNKQTDGRAVLIGLILQIIDRHRSTIRHVRSVFERQGSSMIRSFALLWRIFLRIVTDPKVGSLYVILDALDECEEAFRRQLLESITDLLANSSQPMQSGSGVKFLITSRPFLHQSYANTKKALQSQISIDDDQTGYTDDLRVFIQERVHEISLNRQFSSDIRDFLYQTITSKADRTFLWIHMVLASIEKSLLTSKKDFQKIMTSIPEGLADIYQRYLSAVPVDHQDDASNLLKLVLACSRPLHLDELNIAFTTDASHMTADDIMRDTQNSITHTVQGILGSLVRVTGRHVSLVHQSVKDFLLEQVAAKYDSFPAMRTVNAQSSALRLATVCIQYLLLDDFKVDFFPDKDSPTGPVLEIPDLLDELPLGGYGGNFWDEEDDNLTSDVLFREPDALHPDICDSLISNYAFYRYASLHWAEHFAICEEAVSDHLRDAARSLLDVNTASCRNWLHFYRTRADTSSDDNLLDQDPILLASQFNLDTVLNDLLGSCEPSQAIENQSLYWASRFGHERIVASLLRADAEPNSSDLEGQTPLTTAAEHGNWTCVVKLLADERTNVNMPGRKGRSALSFACGGGHDNIVNELLRCACNPDDPDNSGATPLFWAVGGGHHSIISTLARLRSVNINHRDRTRRTAISWASGDGMADTLVRLLKLPGIDVNIKDNKGKSPLSWAAGNGCADTLEVLLARKSVDKASIDNDNRNAISWAYIDEWTPLAWAIQTDSPDTAQVLVNNEDVQIERRDGGGRTALSWAVEYGHARVVKVLLQAGADPEAKDTRGRTPMSIAKQFGRDDLLSELMVYRA</sequence>
<proteinExistence type="predicted"/>
<protein>
    <submittedName>
        <fullName evidence="1">Uncharacterized protein</fullName>
    </submittedName>
</protein>
<dbReference type="Proteomes" id="UP001148629">
    <property type="component" value="Unassembled WGS sequence"/>
</dbReference>
<accession>A0ACC1RPB8</accession>
<evidence type="ECO:0000313" key="1">
    <source>
        <dbReference type="EMBL" id="KAJ3521676.1"/>
    </source>
</evidence>
<reference evidence="1" key="1">
    <citation type="submission" date="2022-08" db="EMBL/GenBank/DDBJ databases">
        <title>Genome Sequence of Fusarium decemcellulare.</title>
        <authorList>
            <person name="Buettner E."/>
        </authorList>
    </citation>
    <scope>NUCLEOTIDE SEQUENCE</scope>
    <source>
        <strain evidence="1">Babe19</strain>
    </source>
</reference>
<keyword evidence="2" id="KW-1185">Reference proteome</keyword>
<gene>
    <name evidence="1" type="ORF">NM208_g13184</name>
</gene>
<dbReference type="EMBL" id="JANRMS010002620">
    <property type="protein sequence ID" value="KAJ3521676.1"/>
    <property type="molecule type" value="Genomic_DNA"/>
</dbReference>
<evidence type="ECO:0000313" key="2">
    <source>
        <dbReference type="Proteomes" id="UP001148629"/>
    </source>
</evidence>
<name>A0ACC1RPB8_9HYPO</name>
<comment type="caution">
    <text evidence="1">The sequence shown here is derived from an EMBL/GenBank/DDBJ whole genome shotgun (WGS) entry which is preliminary data.</text>
</comment>
<organism evidence="1 2">
    <name type="scientific">Fusarium decemcellulare</name>
    <dbReference type="NCBI Taxonomy" id="57161"/>
    <lineage>
        <taxon>Eukaryota</taxon>
        <taxon>Fungi</taxon>
        <taxon>Dikarya</taxon>
        <taxon>Ascomycota</taxon>
        <taxon>Pezizomycotina</taxon>
        <taxon>Sordariomycetes</taxon>
        <taxon>Hypocreomycetidae</taxon>
        <taxon>Hypocreales</taxon>
        <taxon>Nectriaceae</taxon>
        <taxon>Fusarium</taxon>
        <taxon>Fusarium decemcellulare species complex</taxon>
    </lineage>
</organism>